<evidence type="ECO:0008006" key="4">
    <source>
        <dbReference type="Google" id="ProtNLM"/>
    </source>
</evidence>
<dbReference type="OrthoDB" id="9812981at2"/>
<evidence type="ECO:0000256" key="1">
    <source>
        <dbReference type="SAM" id="MobiDB-lite"/>
    </source>
</evidence>
<evidence type="ECO:0000313" key="3">
    <source>
        <dbReference type="Proteomes" id="UP000326464"/>
    </source>
</evidence>
<feature type="compositionally biased region" description="Basic and acidic residues" evidence="1">
    <location>
        <begin position="54"/>
        <end position="64"/>
    </location>
</feature>
<accession>A0A7X1NN00</accession>
<dbReference type="InterPro" id="IPR029475">
    <property type="entry name" value="DUF6807"/>
</dbReference>
<dbReference type="EMBL" id="VJXX01000001">
    <property type="protein sequence ID" value="MPY09722.1"/>
    <property type="molecule type" value="Genomic_DNA"/>
</dbReference>
<proteinExistence type="predicted"/>
<name>A0A7X1NN00_9MICC</name>
<feature type="region of interest" description="Disordered" evidence="1">
    <location>
        <begin position="132"/>
        <end position="153"/>
    </location>
</feature>
<dbReference type="Pfam" id="PF14100">
    <property type="entry name" value="DUF6807"/>
    <property type="match status" value="1"/>
</dbReference>
<reference evidence="3" key="1">
    <citation type="submission" date="2019-07" db="EMBL/GenBank/DDBJ databases">
        <title>Arthrobacter KR32 sp. nov., isolated from mountain cheese made of cows milk.</title>
        <authorList>
            <person name="Flegler A."/>
        </authorList>
    </citation>
    <scope>NUCLEOTIDE SEQUENCE [LARGE SCALE GENOMIC DNA]</scope>
    <source>
        <strain evidence="3">KR32</strain>
    </source>
</reference>
<feature type="region of interest" description="Disordered" evidence="1">
    <location>
        <begin position="238"/>
        <end position="259"/>
    </location>
</feature>
<dbReference type="AlphaFoldDB" id="A0A7X1NN00"/>
<protein>
    <recommendedName>
        <fullName evidence="4">Oxidoreductase</fullName>
    </recommendedName>
</protein>
<keyword evidence="3" id="KW-1185">Reference proteome</keyword>
<dbReference type="Proteomes" id="UP000326464">
    <property type="component" value="Unassembled WGS sequence"/>
</dbReference>
<feature type="region of interest" description="Disordered" evidence="1">
    <location>
        <begin position="1"/>
        <end position="86"/>
    </location>
</feature>
<sequence>MADPRGPRRPGAAGAAGRPRHRWKAPRGRGRRDDGVSASVPLSVGGRPAGLLHDGTDEPTDHSPRPFVHPLLTPGGVTVSGDRPSDHPWHHGLGIALSTVTVAGQAHPVNLWGGPTFLRGEGYVQLPNNGVQQVRSTDGRSADSRSSDATEDRVRQQLVWRAADGAEVLAEERIWFVDAVRARGVDWFRTTVSSRWTNTGGGGLAFGSPTTSGRPDAGYGGFFLRLAQTFDGATVLGAPDPSPAGDPHRDAGGVRPPPPTAVELDEAEAMGRSGPWLGVRSATASVLMVPGRGGHGGPVPWFVRTTGTPMLCAAPFFHEEVALAPAATVEWAWSVLVADGAVPGAAFAAAARVPFPAVGPTDPLGT</sequence>
<feature type="compositionally biased region" description="Basic and acidic residues" evidence="1">
    <location>
        <begin position="137"/>
        <end position="153"/>
    </location>
</feature>
<feature type="compositionally biased region" description="Basic residues" evidence="1">
    <location>
        <begin position="18"/>
        <end position="30"/>
    </location>
</feature>
<comment type="caution">
    <text evidence="2">The sequence shown here is derived from an EMBL/GenBank/DDBJ whole genome shotgun (WGS) entry which is preliminary data.</text>
</comment>
<evidence type="ECO:0000313" key="2">
    <source>
        <dbReference type="EMBL" id="MPY09722.1"/>
    </source>
</evidence>
<gene>
    <name evidence="2" type="ORF">FNH21_03130</name>
</gene>
<organism evidence="2 3">
    <name type="scientific">Arthrobacter bussei</name>
    <dbReference type="NCBI Taxonomy" id="2594179"/>
    <lineage>
        <taxon>Bacteria</taxon>
        <taxon>Bacillati</taxon>
        <taxon>Actinomycetota</taxon>
        <taxon>Actinomycetes</taxon>
        <taxon>Micrococcales</taxon>
        <taxon>Micrococcaceae</taxon>
        <taxon>Arthrobacter</taxon>
    </lineage>
</organism>